<gene>
    <name evidence="2" type="ORF">PCANC_01356</name>
</gene>
<proteinExistence type="predicted"/>
<dbReference type="Proteomes" id="UP000235388">
    <property type="component" value="Unassembled WGS sequence"/>
</dbReference>
<sequence length="84" mass="8989">MKSPSALSSTVIQSGANSTALPVCFPTPLPDHNATGSVTSPRSDSHEDLHKPTHEILGRTGTNHSPRFANRPHSPHSKFCNHTP</sequence>
<name>A0A2N5W635_9BASI</name>
<accession>A0A2N5W635</accession>
<dbReference type="AlphaFoldDB" id="A0A2N5W635"/>
<reference evidence="2 3" key="1">
    <citation type="submission" date="2017-11" db="EMBL/GenBank/DDBJ databases">
        <title>De novo assembly and phasing of dikaryotic genomes from two isolates of Puccinia coronata f. sp. avenae, the causal agent of oat crown rust.</title>
        <authorList>
            <person name="Miller M.E."/>
            <person name="Zhang Y."/>
            <person name="Omidvar V."/>
            <person name="Sperschneider J."/>
            <person name="Schwessinger B."/>
            <person name="Raley C."/>
            <person name="Palmer J.M."/>
            <person name="Garnica D."/>
            <person name="Upadhyaya N."/>
            <person name="Rathjen J."/>
            <person name="Taylor J.M."/>
            <person name="Park R.F."/>
            <person name="Dodds P.N."/>
            <person name="Hirsch C.D."/>
            <person name="Kianian S.F."/>
            <person name="Figueroa M."/>
        </authorList>
    </citation>
    <scope>NUCLEOTIDE SEQUENCE [LARGE SCALE GENOMIC DNA]</scope>
    <source>
        <strain evidence="2">12NC29</strain>
    </source>
</reference>
<evidence type="ECO:0000313" key="2">
    <source>
        <dbReference type="EMBL" id="PLW57697.1"/>
    </source>
</evidence>
<protein>
    <submittedName>
        <fullName evidence="2">Uncharacterized protein</fullName>
    </submittedName>
</protein>
<evidence type="ECO:0000256" key="1">
    <source>
        <dbReference type="SAM" id="MobiDB-lite"/>
    </source>
</evidence>
<organism evidence="2 3">
    <name type="scientific">Puccinia coronata f. sp. avenae</name>
    <dbReference type="NCBI Taxonomy" id="200324"/>
    <lineage>
        <taxon>Eukaryota</taxon>
        <taxon>Fungi</taxon>
        <taxon>Dikarya</taxon>
        <taxon>Basidiomycota</taxon>
        <taxon>Pucciniomycotina</taxon>
        <taxon>Pucciniomycetes</taxon>
        <taxon>Pucciniales</taxon>
        <taxon>Pucciniaceae</taxon>
        <taxon>Puccinia</taxon>
    </lineage>
</organism>
<comment type="caution">
    <text evidence="2">The sequence shown here is derived from an EMBL/GenBank/DDBJ whole genome shotgun (WGS) entry which is preliminary data.</text>
</comment>
<dbReference type="EMBL" id="PGCJ01000008">
    <property type="protein sequence ID" value="PLW57697.1"/>
    <property type="molecule type" value="Genomic_DNA"/>
</dbReference>
<evidence type="ECO:0000313" key="3">
    <source>
        <dbReference type="Proteomes" id="UP000235388"/>
    </source>
</evidence>
<feature type="region of interest" description="Disordered" evidence="1">
    <location>
        <begin position="1"/>
        <end position="84"/>
    </location>
</feature>
<feature type="compositionally biased region" description="Polar residues" evidence="1">
    <location>
        <begin position="1"/>
        <end position="20"/>
    </location>
</feature>
<keyword evidence="3" id="KW-1185">Reference proteome</keyword>
<feature type="compositionally biased region" description="Basic and acidic residues" evidence="1">
    <location>
        <begin position="43"/>
        <end position="57"/>
    </location>
</feature>